<dbReference type="PANTHER" id="PTHR40980:SF5">
    <property type="entry name" value="TONB-DEPENDENT RECEPTOR"/>
    <property type="match status" value="1"/>
</dbReference>
<feature type="domain" description="TonB-dependent receptor-like beta-barrel" evidence="6">
    <location>
        <begin position="420"/>
        <end position="881"/>
    </location>
</feature>
<dbReference type="RefSeq" id="WP_050600121.1">
    <property type="nucleotide sequence ID" value="NZ_JYNE01000023.1"/>
</dbReference>
<comment type="similarity">
    <text evidence="4">Belongs to the TonB-dependent receptor family.</text>
</comment>
<dbReference type="Pfam" id="PF00593">
    <property type="entry name" value="TonB_dep_Rec_b-barrel"/>
    <property type="match status" value="1"/>
</dbReference>
<dbReference type="STRING" id="1306953.J121_2424"/>
<feature type="domain" description="TonB-dependent receptor plug" evidence="7">
    <location>
        <begin position="88"/>
        <end position="188"/>
    </location>
</feature>
<evidence type="ECO:0000256" key="4">
    <source>
        <dbReference type="RuleBase" id="RU003357"/>
    </source>
</evidence>
<comment type="caution">
    <text evidence="8">The sequence shown here is derived from an EMBL/GenBank/DDBJ whole genome shotgun (WGS) entry which is preliminary data.</text>
</comment>
<evidence type="ECO:0000313" key="9">
    <source>
        <dbReference type="Proteomes" id="UP000037446"/>
    </source>
</evidence>
<organism evidence="8 9">
    <name type="scientific">Qipengyuania citrea LAMA 915</name>
    <dbReference type="NCBI Taxonomy" id="1306953"/>
    <lineage>
        <taxon>Bacteria</taxon>
        <taxon>Pseudomonadati</taxon>
        <taxon>Pseudomonadota</taxon>
        <taxon>Alphaproteobacteria</taxon>
        <taxon>Sphingomonadales</taxon>
        <taxon>Erythrobacteraceae</taxon>
        <taxon>Qipengyuania</taxon>
    </lineage>
</organism>
<name>A0A0L1KE33_9SPHN</name>
<dbReference type="Gene3D" id="2.40.170.20">
    <property type="entry name" value="TonB-dependent receptor, beta-barrel domain"/>
    <property type="match status" value="1"/>
</dbReference>
<keyword evidence="5" id="KW-0732">Signal</keyword>
<dbReference type="PANTHER" id="PTHR40980">
    <property type="entry name" value="PLUG DOMAIN-CONTAINING PROTEIN"/>
    <property type="match status" value="1"/>
</dbReference>
<evidence type="ECO:0000256" key="1">
    <source>
        <dbReference type="ARBA" id="ARBA00004442"/>
    </source>
</evidence>
<dbReference type="SUPFAM" id="SSF56935">
    <property type="entry name" value="Porins"/>
    <property type="match status" value="1"/>
</dbReference>
<evidence type="ECO:0000256" key="5">
    <source>
        <dbReference type="SAM" id="SignalP"/>
    </source>
</evidence>
<evidence type="ECO:0000259" key="7">
    <source>
        <dbReference type="Pfam" id="PF07715"/>
    </source>
</evidence>
<dbReference type="GO" id="GO:0009279">
    <property type="term" value="C:cell outer membrane"/>
    <property type="evidence" value="ECO:0007669"/>
    <property type="project" value="UniProtKB-SubCell"/>
</dbReference>
<dbReference type="PATRIC" id="fig|1306953.7.peg.2508"/>
<feature type="chain" id="PRO_5005554750" evidence="5">
    <location>
        <begin position="24"/>
        <end position="916"/>
    </location>
</feature>
<sequence>MSTGKQLSALLLLSTALTFPAGAAFAQAASTGAEGVPADEDPATDAIMAQQAEGIDDTPQEEAFEETDISVPGGAIVVTGRRRQDVTRASSQVVSVLDSASIARTGEGDIAGALTRVTGLSTVGNGLVYVRGLGDRYSLALLNGLPLPSPQPLSRVVPLDIFPTSVIASSLVQKTYSANFPGEFGGGVINLTTRAVPDESFVKVSAGISGDTETTFGTGYTYYGSDYDWFGFDDGRRDPGPNLQSFLDSGQSLNDPGVDQQAILTELGDPNLILLQSTDELPVNWSGGITAGTSVDVFSDGRFGVIATASLSNKYRNRFITRQAALNGDLDLDQTGNQFQTDQRILANAMLGFGLEVGEHRFRLTNLYIRDSLKRASLAQISDLTDDDDDLFQNTGWYERQLLDTQFVGELEFGDLSIDLRGGYAQTQREAPNEWEFVYSRDLNPSGGFDDIYLNLQNGGQRGRTTVAFSDLTEDLYYGGLDVSYQLANWLGVTVGGAYTDTERLSRRREFDIRTTGDYPLAFGALRPDNLLGDALIALGYDTEAQTAGGIGPFSYTIIDTTAADPAFSAGLEIKAGYAQARIEPLAGVSLDAGVRYEDATQQVVPLGLDGLPSGSANATLLNNDYWLPAATLTWEIADSLQARFNASKTIARPQFRELILQTYYDPESNRQFTGNPGLVDSELTNFEARVEYYWGSGSKFSLAGFYKDIENPIEVFSSFNDNTVVSRFANAPQAELYGAEVEVQWNKDLYTLGDWWDSKRFVAIANYTYTQSDISVQAGDQVNVPELGGLQSASNFFEDGTALTGQSDHIANIQLGLEDLDRVSQMTFLFNYGSKRVISRSTLSRPDILENPGLTIDFVARQGFELAGTDLEVKFEARNLTGRDHFEYQTTGTTRIENNSYDVGRSFSLSVSAEF</sequence>
<dbReference type="AlphaFoldDB" id="A0A0L1KE33"/>
<feature type="signal peptide" evidence="5">
    <location>
        <begin position="1"/>
        <end position="23"/>
    </location>
</feature>
<evidence type="ECO:0000256" key="2">
    <source>
        <dbReference type="ARBA" id="ARBA00023136"/>
    </source>
</evidence>
<comment type="subcellular location">
    <subcellularLocation>
        <location evidence="1 4">Cell outer membrane</location>
    </subcellularLocation>
</comment>
<dbReference type="InterPro" id="IPR036942">
    <property type="entry name" value="Beta-barrel_TonB_sf"/>
</dbReference>
<evidence type="ECO:0000313" key="8">
    <source>
        <dbReference type="EMBL" id="KNH02181.1"/>
    </source>
</evidence>
<dbReference type="Proteomes" id="UP000037446">
    <property type="component" value="Unassembled WGS sequence"/>
</dbReference>
<dbReference type="Gene3D" id="2.170.130.10">
    <property type="entry name" value="TonB-dependent receptor, plug domain"/>
    <property type="match status" value="1"/>
</dbReference>
<keyword evidence="4" id="KW-0798">TonB box</keyword>
<dbReference type="InterPro" id="IPR012910">
    <property type="entry name" value="Plug_dom"/>
</dbReference>
<dbReference type="InterPro" id="IPR037066">
    <property type="entry name" value="Plug_dom_sf"/>
</dbReference>
<reference evidence="8" key="1">
    <citation type="submission" date="2015-02" db="EMBL/GenBank/DDBJ databases">
        <authorList>
            <person name="Chooi Y.-H."/>
        </authorList>
    </citation>
    <scope>NUCLEOTIDE SEQUENCE [LARGE SCALE GENOMIC DNA]</scope>
    <source>
        <strain evidence="8">LAMA 915</strain>
    </source>
</reference>
<accession>A0A0L1KE33</accession>
<keyword evidence="8" id="KW-0675">Receptor</keyword>
<dbReference type="InterPro" id="IPR000531">
    <property type="entry name" value="Beta-barrel_TonB"/>
</dbReference>
<evidence type="ECO:0000256" key="3">
    <source>
        <dbReference type="ARBA" id="ARBA00023237"/>
    </source>
</evidence>
<dbReference type="Pfam" id="PF07715">
    <property type="entry name" value="Plug"/>
    <property type="match status" value="1"/>
</dbReference>
<keyword evidence="2 4" id="KW-0472">Membrane</keyword>
<evidence type="ECO:0000259" key="6">
    <source>
        <dbReference type="Pfam" id="PF00593"/>
    </source>
</evidence>
<keyword evidence="3" id="KW-0998">Cell outer membrane</keyword>
<dbReference type="EMBL" id="JYNE01000023">
    <property type="protein sequence ID" value="KNH02181.1"/>
    <property type="molecule type" value="Genomic_DNA"/>
</dbReference>
<proteinExistence type="inferred from homology"/>
<gene>
    <name evidence="8" type="ORF">J121_2424</name>
</gene>
<protein>
    <submittedName>
        <fullName evidence="8">TonB-dependent receptor</fullName>
    </submittedName>
</protein>